<dbReference type="InterPro" id="IPR004843">
    <property type="entry name" value="Calcineurin-like_PHP"/>
</dbReference>
<dbReference type="Gene3D" id="3.60.21.10">
    <property type="match status" value="1"/>
</dbReference>
<protein>
    <recommendedName>
        <fullName evidence="1">Calcineurin-like phosphoesterase domain-containing protein</fullName>
    </recommendedName>
</protein>
<dbReference type="PANTHER" id="PTHR45867">
    <property type="entry name" value="PURPLE ACID PHOSPHATASE"/>
    <property type="match status" value="1"/>
</dbReference>
<dbReference type="GO" id="GO:0016787">
    <property type="term" value="F:hydrolase activity"/>
    <property type="evidence" value="ECO:0007669"/>
    <property type="project" value="InterPro"/>
</dbReference>
<accession>A0A1F7FEC9</accession>
<dbReference type="InterPro" id="IPR029052">
    <property type="entry name" value="Metallo-depent_PP-like"/>
</dbReference>
<comment type="caution">
    <text evidence="2">The sequence shown here is derived from an EMBL/GenBank/DDBJ whole genome shotgun (WGS) entry which is preliminary data.</text>
</comment>
<feature type="domain" description="Calcineurin-like phosphoesterase" evidence="1">
    <location>
        <begin position="121"/>
        <end position="287"/>
    </location>
</feature>
<dbReference type="AlphaFoldDB" id="A0A1F7FEC9"/>
<proteinExistence type="predicted"/>
<dbReference type="PANTHER" id="PTHR45867:SF3">
    <property type="entry name" value="ACID PHOSPHATASE TYPE 7"/>
    <property type="match status" value="1"/>
</dbReference>
<evidence type="ECO:0000259" key="1">
    <source>
        <dbReference type="Pfam" id="PF00149"/>
    </source>
</evidence>
<dbReference type="Pfam" id="PF00149">
    <property type="entry name" value="Metallophos"/>
    <property type="match status" value="1"/>
</dbReference>
<dbReference type="EMBL" id="MFYX01000064">
    <property type="protein sequence ID" value="OGK05040.1"/>
    <property type="molecule type" value="Genomic_DNA"/>
</dbReference>
<dbReference type="SUPFAM" id="SSF56300">
    <property type="entry name" value="Metallo-dependent phosphatases"/>
    <property type="match status" value="1"/>
</dbReference>
<name>A0A1F7FEC9_UNCRA</name>
<organism evidence="2 3">
    <name type="scientific">Candidatus Raymondbacteria bacterium RIFOXYD12_FULL_49_13</name>
    <dbReference type="NCBI Taxonomy" id="1817890"/>
    <lineage>
        <taxon>Bacteria</taxon>
        <taxon>Raymondiibacteriota</taxon>
    </lineage>
</organism>
<sequence length="751" mass="82962">MKSIPLSMGILLCGASLLWSTVTHIHWGSKNNPLNGLTVTWQSYGPADSIRWGYTDLYEQGTFAGTQRADYSGYLYDYAFPAVQPSATIHYSIYDGTWGVEKTFQTSCDTIADRLTFITGGDIHDYNLPGWRTMAETLAQQDADFFIHMGDKATDGNSATDWDEIYSYGASLFEKALIYYAVSNHDYNYSIYYNQFVLPGEEKWYSFEFGDALFISLNSERDFAAQYAWLVDQLRNTAKKWKIVYFHKPFFVTVVHQQDMDAYRETWWKAFDDYGVDLVLNGHIHYYMRSKPINLNVNAETPVEEYGSGPGQGRLEMVLGNWGSGGYDGTPSYFSNTDWFVEKGAWALNYGKCRIHGDTLHMDVLDPYGLLLDSLTIIKRPQGPDTTAPFFRESGPSGTVRTASVLVTLKTNEPAYVRWGLVDQPYETMTTQFPSGEGGFNHSMVVAGVHGQTYVFYVRAIDDSGNSMDTSAVISFTVDTTCTSMSWKDPGYDDSSWPLGLAEFGYGDGNEATTIARVYTAYFRKSMSVSNPAPLSSLALELNYDDGVIVYLNGAEVARLGMPASQVGYDTWASTAHEGGTYTTVDITAQGLPLLHDGQNSIAAQVHQEGSGSSDISFDLALVSGTDTLVARKGQWRYSDIGREPDSIESCTSGPYSIPAAQVPEKSLMVFPNPFNPAVTIQCGKIPGKDGLVTVEIFRVNGSSVATVETTVAKISRNGVVWKAVGVSSGLYLFRLRAGDAFYSAKALLLR</sequence>
<evidence type="ECO:0000313" key="2">
    <source>
        <dbReference type="EMBL" id="OGK05040.1"/>
    </source>
</evidence>
<dbReference type="Gene3D" id="2.60.120.260">
    <property type="entry name" value="Galactose-binding domain-like"/>
    <property type="match status" value="1"/>
</dbReference>
<dbReference type="Proteomes" id="UP000179243">
    <property type="component" value="Unassembled WGS sequence"/>
</dbReference>
<evidence type="ECO:0000313" key="3">
    <source>
        <dbReference type="Proteomes" id="UP000179243"/>
    </source>
</evidence>
<gene>
    <name evidence="2" type="ORF">A2519_10235</name>
</gene>
<reference evidence="2 3" key="1">
    <citation type="journal article" date="2016" name="Nat. Commun.">
        <title>Thousands of microbial genomes shed light on interconnected biogeochemical processes in an aquifer system.</title>
        <authorList>
            <person name="Anantharaman K."/>
            <person name="Brown C.T."/>
            <person name="Hug L.A."/>
            <person name="Sharon I."/>
            <person name="Castelle C.J."/>
            <person name="Probst A.J."/>
            <person name="Thomas B.C."/>
            <person name="Singh A."/>
            <person name="Wilkins M.J."/>
            <person name="Karaoz U."/>
            <person name="Brodie E.L."/>
            <person name="Williams K.H."/>
            <person name="Hubbard S.S."/>
            <person name="Banfield J.F."/>
        </authorList>
    </citation>
    <scope>NUCLEOTIDE SEQUENCE [LARGE SCALE GENOMIC DNA]</scope>
</reference>